<reference evidence="3 4" key="1">
    <citation type="journal article" date="2018" name="Aquat. Microb. Ecol.">
        <title>Gammaproteobacterial methanotrophs dominate.</title>
        <authorList>
            <person name="Rissanen A.J."/>
            <person name="Saarenheimo J."/>
            <person name="Tiirola M."/>
            <person name="Peura S."/>
            <person name="Aalto S.L."/>
            <person name="Karvinen A."/>
            <person name="Nykanen H."/>
        </authorList>
    </citation>
    <scope>NUCLEOTIDE SEQUENCE [LARGE SCALE GENOMIC DNA]</scope>
    <source>
        <strain evidence="3">AMbin10</strain>
    </source>
</reference>
<dbReference type="Pfam" id="PF13975">
    <property type="entry name" value="gag-asp_proteas"/>
    <property type="match status" value="1"/>
</dbReference>
<keyword evidence="2" id="KW-1133">Transmembrane helix</keyword>
<keyword evidence="2" id="KW-0812">Transmembrane</keyword>
<proteinExistence type="predicted"/>
<dbReference type="GO" id="GO:0004190">
    <property type="term" value="F:aspartic-type endopeptidase activity"/>
    <property type="evidence" value="ECO:0007669"/>
    <property type="project" value="InterPro"/>
</dbReference>
<organism evidence="3 4">
    <name type="scientific">Candidatus Methylumidiphilus alinenensis</name>
    <dbReference type="NCBI Taxonomy" id="2202197"/>
    <lineage>
        <taxon>Bacteria</taxon>
        <taxon>Pseudomonadati</taxon>
        <taxon>Pseudomonadota</taxon>
        <taxon>Gammaproteobacteria</taxon>
        <taxon>Methylococcales</taxon>
        <taxon>Candidatus Methylumidiphilus</taxon>
    </lineage>
</organism>
<feature type="transmembrane region" description="Helical" evidence="2">
    <location>
        <begin position="20"/>
        <end position="38"/>
    </location>
</feature>
<keyword evidence="2" id="KW-0472">Membrane</keyword>
<feature type="region of interest" description="Disordered" evidence="1">
    <location>
        <begin position="294"/>
        <end position="319"/>
    </location>
</feature>
<dbReference type="InterPro" id="IPR034122">
    <property type="entry name" value="Retropepsin-like_bacterial"/>
</dbReference>
<dbReference type="AlphaFoldDB" id="A0A2W4S249"/>
<dbReference type="SUPFAM" id="SSF50630">
    <property type="entry name" value="Acid proteases"/>
    <property type="match status" value="1"/>
</dbReference>
<evidence type="ECO:0000256" key="2">
    <source>
        <dbReference type="SAM" id="Phobius"/>
    </source>
</evidence>
<evidence type="ECO:0000313" key="3">
    <source>
        <dbReference type="EMBL" id="PZN87519.1"/>
    </source>
</evidence>
<dbReference type="Gene3D" id="2.40.70.10">
    <property type="entry name" value="Acid Proteases"/>
    <property type="match status" value="1"/>
</dbReference>
<dbReference type="PROSITE" id="PS00141">
    <property type="entry name" value="ASP_PROTEASE"/>
    <property type="match status" value="1"/>
</dbReference>
<feature type="transmembrane region" description="Helical" evidence="2">
    <location>
        <begin position="74"/>
        <end position="92"/>
    </location>
</feature>
<evidence type="ECO:0008006" key="5">
    <source>
        <dbReference type="Google" id="ProtNLM"/>
    </source>
</evidence>
<comment type="caution">
    <text evidence="3">The sequence shown here is derived from an EMBL/GenBank/DDBJ whole genome shotgun (WGS) entry which is preliminary data.</text>
</comment>
<dbReference type="CDD" id="cd05483">
    <property type="entry name" value="retropepsin_like_bacteria"/>
    <property type="match status" value="1"/>
</dbReference>
<evidence type="ECO:0000256" key="1">
    <source>
        <dbReference type="SAM" id="MobiDB-lite"/>
    </source>
</evidence>
<sequence length="332" mass="36330">MASVYCPSAANTVASPVLKIMSVIICISYLSGFEWRILSHCNEGNKLKQKNSGRDKASRHTSFRHQRKTSWHRLPLGLLLSVVALFLIERGYDRLSGRGNLQLSQISSTRYAEQAAQTVPSTDKEYQAVSTVEKQVKGMRGLARLPEPANAVLPQVEANSPQPPLEIPDGTVQHVFQKDSHGNFIGFGTINGKGVRFIADTGANFVTMSEKIAQQIGLSKGKPMPMSTAGGVDVHYGTNLDSLTLGPIELRNVSAAIAPKMPDDFILLGMSALGLLEMQMQQGTLVLKYKPSSPDIAERQPVNDQPFKRSYKDCADQGNKFDQKSLDCLRGK</sequence>
<dbReference type="EMBL" id="QJPH01000036">
    <property type="protein sequence ID" value="PZN87519.1"/>
    <property type="molecule type" value="Genomic_DNA"/>
</dbReference>
<dbReference type="InterPro" id="IPR001969">
    <property type="entry name" value="Aspartic_peptidase_AS"/>
</dbReference>
<dbReference type="Proteomes" id="UP000249396">
    <property type="component" value="Unassembled WGS sequence"/>
</dbReference>
<protein>
    <recommendedName>
        <fullName evidence="5">TIGR02281 family clan AA aspartic protease</fullName>
    </recommendedName>
</protein>
<feature type="compositionally biased region" description="Basic and acidic residues" evidence="1">
    <location>
        <begin position="306"/>
        <end position="319"/>
    </location>
</feature>
<accession>A0A2W4S249</accession>
<evidence type="ECO:0000313" key="4">
    <source>
        <dbReference type="Proteomes" id="UP000249396"/>
    </source>
</evidence>
<dbReference type="NCBIfam" id="TIGR02281">
    <property type="entry name" value="clan_AA_DTGA"/>
    <property type="match status" value="1"/>
</dbReference>
<gene>
    <name evidence="3" type="ORF">DM484_00280</name>
</gene>
<dbReference type="InterPro" id="IPR021109">
    <property type="entry name" value="Peptidase_aspartic_dom_sf"/>
</dbReference>
<name>A0A2W4S249_9GAMM</name>
<dbReference type="InterPro" id="IPR011969">
    <property type="entry name" value="Clan_AA_Asp_peptidase_C"/>
</dbReference>
<dbReference type="GO" id="GO:0006508">
    <property type="term" value="P:proteolysis"/>
    <property type="evidence" value="ECO:0007669"/>
    <property type="project" value="InterPro"/>
</dbReference>